<proteinExistence type="predicted"/>
<sequence length="77" mass="8404">MEDVVDSTMVEDSTIEESGNSEPTAEPVGNVGMKRPAVEDESTDTRKRIRGPPPDMSEKLEEEMATLGDNPNVNIVE</sequence>
<dbReference type="WBParaSite" id="JU765_v2.g14068.t1">
    <property type="protein sequence ID" value="JU765_v2.g14068.t1"/>
    <property type="gene ID" value="JU765_v2.g14068"/>
</dbReference>
<evidence type="ECO:0000313" key="1">
    <source>
        <dbReference type="Proteomes" id="UP000887576"/>
    </source>
</evidence>
<dbReference type="Proteomes" id="UP000887576">
    <property type="component" value="Unplaced"/>
</dbReference>
<organism evidence="1 2">
    <name type="scientific">Panagrolaimus sp. JU765</name>
    <dbReference type="NCBI Taxonomy" id="591449"/>
    <lineage>
        <taxon>Eukaryota</taxon>
        <taxon>Metazoa</taxon>
        <taxon>Ecdysozoa</taxon>
        <taxon>Nematoda</taxon>
        <taxon>Chromadorea</taxon>
        <taxon>Rhabditida</taxon>
        <taxon>Tylenchina</taxon>
        <taxon>Panagrolaimomorpha</taxon>
        <taxon>Panagrolaimoidea</taxon>
        <taxon>Panagrolaimidae</taxon>
        <taxon>Panagrolaimus</taxon>
    </lineage>
</organism>
<accession>A0AC34Q8J4</accession>
<name>A0AC34Q8J4_9BILA</name>
<evidence type="ECO:0000313" key="2">
    <source>
        <dbReference type="WBParaSite" id="JU765_v2.g14068.t1"/>
    </source>
</evidence>
<protein>
    <submittedName>
        <fullName evidence="2">Uncharacterized protein</fullName>
    </submittedName>
</protein>
<reference evidence="2" key="1">
    <citation type="submission" date="2022-11" db="UniProtKB">
        <authorList>
            <consortium name="WormBaseParasite"/>
        </authorList>
    </citation>
    <scope>IDENTIFICATION</scope>
</reference>